<dbReference type="InterPro" id="IPR036397">
    <property type="entry name" value="RNaseH_sf"/>
</dbReference>
<evidence type="ECO:0000313" key="3">
    <source>
        <dbReference type="Proteomes" id="UP000663836"/>
    </source>
</evidence>
<reference evidence="2" key="1">
    <citation type="submission" date="2021-02" db="EMBL/GenBank/DDBJ databases">
        <authorList>
            <person name="Nowell W R."/>
        </authorList>
    </citation>
    <scope>NUCLEOTIDE SEQUENCE</scope>
</reference>
<name>A0A819WSM7_9BILA</name>
<dbReference type="GO" id="GO:0003676">
    <property type="term" value="F:nucleic acid binding"/>
    <property type="evidence" value="ECO:0007669"/>
    <property type="project" value="InterPro"/>
</dbReference>
<accession>A0A819WSM7</accession>
<dbReference type="PANTHER" id="PTHR46068">
    <property type="entry name" value="PROTEIN CBG27172"/>
    <property type="match status" value="1"/>
</dbReference>
<organism evidence="2 3">
    <name type="scientific">Rotaria sordida</name>
    <dbReference type="NCBI Taxonomy" id="392033"/>
    <lineage>
        <taxon>Eukaryota</taxon>
        <taxon>Metazoa</taxon>
        <taxon>Spiralia</taxon>
        <taxon>Gnathifera</taxon>
        <taxon>Rotifera</taxon>
        <taxon>Eurotatoria</taxon>
        <taxon>Bdelloidea</taxon>
        <taxon>Philodinida</taxon>
        <taxon>Philodinidae</taxon>
        <taxon>Rotaria</taxon>
    </lineage>
</organism>
<dbReference type="Proteomes" id="UP000663836">
    <property type="component" value="Unassembled WGS sequence"/>
</dbReference>
<dbReference type="PANTHER" id="PTHR46068:SF1">
    <property type="entry name" value="TRANSPOSASE IS30-LIKE HTH DOMAIN-CONTAINING PROTEIN"/>
    <property type="match status" value="1"/>
</dbReference>
<comment type="caution">
    <text evidence="2">The sequence shown here is derived from an EMBL/GenBank/DDBJ whole genome shotgun (WGS) entry which is preliminary data.</text>
</comment>
<protein>
    <submittedName>
        <fullName evidence="2">Uncharacterized protein</fullName>
    </submittedName>
</protein>
<dbReference type="EMBL" id="CAJOBD010009110">
    <property type="protein sequence ID" value="CAF4128272.1"/>
    <property type="molecule type" value="Genomic_DNA"/>
</dbReference>
<dbReference type="AlphaFoldDB" id="A0A819WSM7"/>
<proteinExistence type="predicted"/>
<sequence>MASSLSASVDQQNTAECQQQQGKYHTVPIYSELPQIPKNYENEVLQQRPPNNFWMDAVVQSNADNKREKLFTANDNNSFSSIDLLSVNSTNFNPCSSSVELPINSSTNDNRNFVLNLKRLNTTWSVGRMVHFIQSCDNPPPLKYKSLHKSGRPVTTTTFEFQQSVNYYIKMKKGASIRKTNAILKSEQFESSPTSVYRTTKQLNLKWYKKRKAQKLTDTDTLKRIKCAKRLQTKFGITKKSKKWKWNRVVNCDFSGVFPLQGFQNKNNDGLWAEKYEEIEADLLNAETNKFQQGVIFWGAISSQGLIPSNAPINVTECQLYAKFLKEKVAPAIKTTFRKSKLDPIFHDDKDQKQRTKLVINTVAQLFHERIQPVDGDAKFDDVWRIENVWRALKEKVRGKVFNTTLELEEEIQKEWKNFSIEKCAQMMDEIPYRLRLVIENNGAHVHMY</sequence>
<dbReference type="Gene3D" id="3.30.420.10">
    <property type="entry name" value="Ribonuclease H-like superfamily/Ribonuclease H"/>
    <property type="match status" value="1"/>
</dbReference>
<evidence type="ECO:0000256" key="1">
    <source>
        <dbReference type="SAM" id="MobiDB-lite"/>
    </source>
</evidence>
<feature type="region of interest" description="Disordered" evidence="1">
    <location>
        <begin position="1"/>
        <end position="21"/>
    </location>
</feature>
<gene>
    <name evidence="2" type="ORF">JBS370_LOCUS32944</name>
</gene>
<evidence type="ECO:0000313" key="2">
    <source>
        <dbReference type="EMBL" id="CAF4128272.1"/>
    </source>
</evidence>